<evidence type="ECO:0000259" key="16">
    <source>
        <dbReference type="Pfam" id="PF23598"/>
    </source>
</evidence>
<keyword evidence="8" id="KW-0547">Nucleotide-binding</keyword>
<keyword evidence="13" id="KW-0325">Glycoprotein</keyword>
<dbReference type="Pfam" id="PF13855">
    <property type="entry name" value="LRR_8"/>
    <property type="match status" value="1"/>
</dbReference>
<feature type="domain" description="Leucine-rich repeat-containing N-terminal plant-type" evidence="15">
    <location>
        <begin position="153"/>
        <end position="193"/>
    </location>
</feature>
<evidence type="ECO:0000256" key="9">
    <source>
        <dbReference type="ARBA" id="ARBA00022840"/>
    </source>
</evidence>
<dbReference type="Pfam" id="PF08263">
    <property type="entry name" value="LRRNT_2"/>
    <property type="match status" value="1"/>
</dbReference>
<evidence type="ECO:0000256" key="5">
    <source>
        <dbReference type="ARBA" id="ARBA00022692"/>
    </source>
</evidence>
<dbReference type="InterPro" id="IPR001611">
    <property type="entry name" value="Leu-rich_rpt"/>
</dbReference>
<evidence type="ECO:0000256" key="10">
    <source>
        <dbReference type="ARBA" id="ARBA00022989"/>
    </source>
</evidence>
<dbReference type="GO" id="GO:0005886">
    <property type="term" value="C:plasma membrane"/>
    <property type="evidence" value="ECO:0007669"/>
    <property type="project" value="UniProtKB-SubCell"/>
</dbReference>
<dbReference type="Pfam" id="PF00560">
    <property type="entry name" value="LRR_1"/>
    <property type="match status" value="6"/>
</dbReference>
<dbReference type="SUPFAM" id="SSF52058">
    <property type="entry name" value="L domain-like"/>
    <property type="match status" value="3"/>
</dbReference>
<dbReference type="PROSITE" id="PS51450">
    <property type="entry name" value="LRR"/>
    <property type="match status" value="1"/>
</dbReference>
<keyword evidence="11 14" id="KW-0472">Membrane</keyword>
<dbReference type="SMART" id="SM00369">
    <property type="entry name" value="LRR_TYP"/>
    <property type="match status" value="7"/>
</dbReference>
<organism evidence="17 18">
    <name type="scientific">Lactuca sativa</name>
    <name type="common">Garden lettuce</name>
    <dbReference type="NCBI Taxonomy" id="4236"/>
    <lineage>
        <taxon>Eukaryota</taxon>
        <taxon>Viridiplantae</taxon>
        <taxon>Streptophyta</taxon>
        <taxon>Embryophyta</taxon>
        <taxon>Tracheophyta</taxon>
        <taxon>Spermatophyta</taxon>
        <taxon>Magnoliopsida</taxon>
        <taxon>eudicotyledons</taxon>
        <taxon>Gunneridae</taxon>
        <taxon>Pentapetalae</taxon>
        <taxon>asterids</taxon>
        <taxon>campanulids</taxon>
        <taxon>Asterales</taxon>
        <taxon>Asteraceae</taxon>
        <taxon>Cichorioideae</taxon>
        <taxon>Cichorieae</taxon>
        <taxon>Lactucinae</taxon>
        <taxon>Lactuca</taxon>
    </lineage>
</organism>
<dbReference type="EMBL" id="NBSK02000006">
    <property type="protein sequence ID" value="KAJ0200747.1"/>
    <property type="molecule type" value="Genomic_DNA"/>
</dbReference>
<dbReference type="Pfam" id="PF23598">
    <property type="entry name" value="LRR_14"/>
    <property type="match status" value="1"/>
</dbReference>
<dbReference type="GO" id="GO:0005524">
    <property type="term" value="F:ATP binding"/>
    <property type="evidence" value="ECO:0007669"/>
    <property type="project" value="UniProtKB-KW"/>
</dbReference>
<name>A0A9R1X9T5_LACSA</name>
<dbReference type="GO" id="GO:0051707">
    <property type="term" value="P:response to other organism"/>
    <property type="evidence" value="ECO:0007669"/>
    <property type="project" value="UniProtKB-ARBA"/>
</dbReference>
<keyword evidence="3" id="KW-1003">Cell membrane</keyword>
<keyword evidence="10 14" id="KW-1133">Transmembrane helix</keyword>
<sequence>MNFGYRGVSDCEGETEAVAAKREISTKNRFSRFWYHLSQTLCFFLCKMRGHLIHEELHVFIVSSKARRSGCGKEVREASLTPAHHSVGEGKKRGKRGGGEGNQKIPKICFNIMNPCVFIVFSFLLICLETTTANPLVATGGGDDNGVVKKCLDKERHALLDFKAHLQDPYETLSTWRVEEEEDCCKWRGVTCNNQTGRVIVLSISSGGLKGEISDALLNLSYLTHLDLHSNSFHGVIPTFIGSMTELRYLDLINNSLHGTIPWSIGSLTKLRYLKPGNNYLSGTIPRSIGSLTELRVLGLSHNSLSGTIPPELGNLTNLQWLILQSVGRCRVENLEWLSHLSHLQQLVMDGISLAKKNHWVDVILSLRKLSVLSLIGCELSQVMYPYSSHLNSSSSILYLYLGNNRLNSSMYHWLFPLTSNSLLRLGLAINMLDGIPKYLGSLCSLKSLYFYNNSAVVEFPVFLKNLSGCTSLALQYLDTSHTQFTGSPSDEIQTLKNLTYLFMSSCNLGPRFLKWTQTLNSLQYLNIANNGISDTIPLDFWDKWPSQLRYMNLSFNNISGNLPDLSTKFDNNSVIDLSSNNFYGQITDVSSTVALLNLSRNKLHGGISFLCQVVHGLLVSLDLSYNLLSGRLPDCLWHFKELKVLILEHNNLSGRLPTSQNNFSEELPLSLKNCTGLKSLNLGFNKFTGKVPAWIGENLSGLYFLFLGSNNFFGTIPLQLCQLPNLQFLDLSLNHLHGTIPSCFDNLTSIAQEGSLPTKNVHSYSFQWFYSEGGIYDELYDDGKDMHLREFTRNLGLLKSINLSSNNLTGKIPYEVTNLYGLCVLNLSKNALHGEIPKKIGQMRQLETLDLSRNNLSGEMPSSMSCLTSLSYLNVSYNSLSGRIPSGTQLQSFEPSRYNGNPRLCGPPLTKKCPGNEESEVQSVVGKSEGDGEEIDELEIWFYICGASGFVTGFWIACGTLLVSRRGRCSFFHFYDSFTDWVDVKAAVSFANLRRVERR</sequence>
<feature type="domain" description="Disease resistance R13L4/SHOC-2-like LRR" evidence="16">
    <location>
        <begin position="217"/>
        <end position="455"/>
    </location>
</feature>
<evidence type="ECO:0000256" key="2">
    <source>
        <dbReference type="ARBA" id="ARBA00009592"/>
    </source>
</evidence>
<comment type="similarity">
    <text evidence="2">Belongs to the RLP family.</text>
</comment>
<evidence type="ECO:0000256" key="8">
    <source>
        <dbReference type="ARBA" id="ARBA00022741"/>
    </source>
</evidence>
<dbReference type="PANTHER" id="PTHR48063:SF103">
    <property type="entry name" value="LEUCINE-RICH RECEPTOR-LIKE KINASE FAMILY PROTEIN"/>
    <property type="match status" value="1"/>
</dbReference>
<feature type="transmembrane region" description="Helical" evidence="14">
    <location>
        <begin position="941"/>
        <end position="964"/>
    </location>
</feature>
<evidence type="ECO:0000256" key="6">
    <source>
        <dbReference type="ARBA" id="ARBA00022729"/>
    </source>
</evidence>
<keyword evidence="5 14" id="KW-0812">Transmembrane</keyword>
<keyword evidence="7" id="KW-0677">Repeat</keyword>
<evidence type="ECO:0000256" key="7">
    <source>
        <dbReference type="ARBA" id="ARBA00022737"/>
    </source>
</evidence>
<evidence type="ECO:0000256" key="11">
    <source>
        <dbReference type="ARBA" id="ARBA00023136"/>
    </source>
</evidence>
<dbReference type="FunFam" id="3.80.10.10:FF:000213">
    <property type="entry name" value="Tyrosine-sulfated glycopeptide receptor 1"/>
    <property type="match status" value="1"/>
</dbReference>
<evidence type="ECO:0000256" key="4">
    <source>
        <dbReference type="ARBA" id="ARBA00022614"/>
    </source>
</evidence>
<evidence type="ECO:0000259" key="15">
    <source>
        <dbReference type="Pfam" id="PF08263"/>
    </source>
</evidence>
<dbReference type="InterPro" id="IPR013210">
    <property type="entry name" value="LRR_N_plant-typ"/>
</dbReference>
<keyword evidence="9" id="KW-0067">ATP-binding</keyword>
<dbReference type="GO" id="GO:0006952">
    <property type="term" value="P:defense response"/>
    <property type="evidence" value="ECO:0007669"/>
    <property type="project" value="UniProtKB-ARBA"/>
</dbReference>
<keyword evidence="6" id="KW-0732">Signal</keyword>
<keyword evidence="12" id="KW-0675">Receptor</keyword>
<dbReference type="InterPro" id="IPR046956">
    <property type="entry name" value="RLP23-like"/>
</dbReference>
<protein>
    <recommendedName>
        <fullName evidence="19">Leucine-rich repeat-containing N-terminal plant-type domain-containing protein</fullName>
    </recommendedName>
</protein>
<evidence type="ECO:0000256" key="12">
    <source>
        <dbReference type="ARBA" id="ARBA00023170"/>
    </source>
</evidence>
<evidence type="ECO:0000313" key="18">
    <source>
        <dbReference type="Proteomes" id="UP000235145"/>
    </source>
</evidence>
<dbReference type="InterPro" id="IPR003591">
    <property type="entry name" value="Leu-rich_rpt_typical-subtyp"/>
</dbReference>
<dbReference type="Proteomes" id="UP000235145">
    <property type="component" value="Unassembled WGS sequence"/>
</dbReference>
<dbReference type="GO" id="GO:0004672">
    <property type="term" value="F:protein kinase activity"/>
    <property type="evidence" value="ECO:0000318"/>
    <property type="project" value="GO_Central"/>
</dbReference>
<evidence type="ECO:0008006" key="19">
    <source>
        <dbReference type="Google" id="ProtNLM"/>
    </source>
</evidence>
<accession>A0A9R1X9T5</accession>
<dbReference type="PANTHER" id="PTHR48063">
    <property type="entry name" value="LRR RECEPTOR-LIKE KINASE"/>
    <property type="match status" value="1"/>
</dbReference>
<dbReference type="InterPro" id="IPR032675">
    <property type="entry name" value="LRR_dom_sf"/>
</dbReference>
<dbReference type="AlphaFoldDB" id="A0A9R1X9T5"/>
<evidence type="ECO:0000256" key="3">
    <source>
        <dbReference type="ARBA" id="ARBA00022475"/>
    </source>
</evidence>
<reference evidence="17 18" key="1">
    <citation type="journal article" date="2017" name="Nat. Commun.">
        <title>Genome assembly with in vitro proximity ligation data and whole-genome triplication in lettuce.</title>
        <authorList>
            <person name="Reyes-Chin-Wo S."/>
            <person name="Wang Z."/>
            <person name="Yang X."/>
            <person name="Kozik A."/>
            <person name="Arikit S."/>
            <person name="Song C."/>
            <person name="Xia L."/>
            <person name="Froenicke L."/>
            <person name="Lavelle D.O."/>
            <person name="Truco M.J."/>
            <person name="Xia R."/>
            <person name="Zhu S."/>
            <person name="Xu C."/>
            <person name="Xu H."/>
            <person name="Xu X."/>
            <person name="Cox K."/>
            <person name="Korf I."/>
            <person name="Meyers B.C."/>
            <person name="Michelmore R.W."/>
        </authorList>
    </citation>
    <scope>NUCLEOTIDE SEQUENCE [LARGE SCALE GENOMIC DNA]</scope>
    <source>
        <strain evidence="18">cv. Salinas</strain>
        <tissue evidence="17">Seedlings</tissue>
    </source>
</reference>
<evidence type="ECO:0000256" key="14">
    <source>
        <dbReference type="SAM" id="Phobius"/>
    </source>
</evidence>
<proteinExistence type="inferred from homology"/>
<keyword evidence="18" id="KW-1185">Reference proteome</keyword>
<evidence type="ECO:0000313" key="17">
    <source>
        <dbReference type="EMBL" id="KAJ0200747.1"/>
    </source>
</evidence>
<evidence type="ECO:0000256" key="1">
    <source>
        <dbReference type="ARBA" id="ARBA00004251"/>
    </source>
</evidence>
<evidence type="ECO:0000256" key="13">
    <source>
        <dbReference type="ARBA" id="ARBA00023180"/>
    </source>
</evidence>
<gene>
    <name evidence="17" type="ORF">LSAT_V11C600317990</name>
</gene>
<dbReference type="Gene3D" id="3.80.10.10">
    <property type="entry name" value="Ribonuclease Inhibitor"/>
    <property type="match status" value="4"/>
</dbReference>
<dbReference type="FunFam" id="3.80.10.10:FF:000101">
    <property type="entry name" value="LRR receptor-like serine/threonine-protein kinase ERECTA"/>
    <property type="match status" value="1"/>
</dbReference>
<dbReference type="InterPro" id="IPR055414">
    <property type="entry name" value="LRR_R13L4/SHOC2-like"/>
</dbReference>
<keyword evidence="4" id="KW-0433">Leucine-rich repeat</keyword>
<comment type="subcellular location">
    <subcellularLocation>
        <location evidence="1">Cell membrane</location>
        <topology evidence="1">Single-pass type I membrane protein</topology>
    </subcellularLocation>
</comment>
<comment type="caution">
    <text evidence="17">The sequence shown here is derived from an EMBL/GenBank/DDBJ whole genome shotgun (WGS) entry which is preliminary data.</text>
</comment>